<gene>
    <name evidence="1" type="ORF">WISP_95809</name>
</gene>
<name>A0ABQ9D583_9PASS</name>
<dbReference type="EMBL" id="WHWB01034230">
    <property type="protein sequence ID" value="KAJ7412535.1"/>
    <property type="molecule type" value="Genomic_DNA"/>
</dbReference>
<proteinExistence type="predicted"/>
<dbReference type="Proteomes" id="UP001145742">
    <property type="component" value="Unassembled WGS sequence"/>
</dbReference>
<evidence type="ECO:0000313" key="1">
    <source>
        <dbReference type="EMBL" id="KAJ7412535.1"/>
    </source>
</evidence>
<protein>
    <submittedName>
        <fullName evidence="1">Uncharacterized protein</fullName>
    </submittedName>
</protein>
<comment type="caution">
    <text evidence="1">The sequence shown here is derived from an EMBL/GenBank/DDBJ whole genome shotgun (WGS) entry which is preliminary data.</text>
</comment>
<sequence>MRVVKRWNRLPREVVDAPSLEDIVEGQIGWGPEQSGLAEGVPAHGKGVGTGQSELQLPSLAETLLKYLPNYRHELYCYMPKAGMDKLGMGSDARAGVGLSRTSIALRAGVDSTWKEVSVPGTDSASAEFLSACSAISLEKKNDDFDATT</sequence>
<reference evidence="1" key="1">
    <citation type="submission" date="2019-10" db="EMBL/GenBank/DDBJ databases">
        <authorList>
            <person name="Soares A.E.R."/>
            <person name="Aleixo A."/>
            <person name="Schneider P."/>
            <person name="Miyaki C.Y."/>
            <person name="Schneider M.P."/>
            <person name="Mello C."/>
            <person name="Vasconcelos A.T.R."/>
        </authorList>
    </citation>
    <scope>NUCLEOTIDE SEQUENCE</scope>
    <source>
        <tissue evidence="1">Muscle</tissue>
    </source>
</reference>
<accession>A0ABQ9D583</accession>
<evidence type="ECO:0000313" key="2">
    <source>
        <dbReference type="Proteomes" id="UP001145742"/>
    </source>
</evidence>
<organism evidence="1 2">
    <name type="scientific">Willisornis vidua</name>
    <name type="common">Xingu scale-backed antbird</name>
    <dbReference type="NCBI Taxonomy" id="1566151"/>
    <lineage>
        <taxon>Eukaryota</taxon>
        <taxon>Metazoa</taxon>
        <taxon>Chordata</taxon>
        <taxon>Craniata</taxon>
        <taxon>Vertebrata</taxon>
        <taxon>Euteleostomi</taxon>
        <taxon>Archelosauria</taxon>
        <taxon>Archosauria</taxon>
        <taxon>Dinosauria</taxon>
        <taxon>Saurischia</taxon>
        <taxon>Theropoda</taxon>
        <taxon>Coelurosauria</taxon>
        <taxon>Aves</taxon>
        <taxon>Neognathae</taxon>
        <taxon>Neoaves</taxon>
        <taxon>Telluraves</taxon>
        <taxon>Australaves</taxon>
        <taxon>Passeriformes</taxon>
        <taxon>Thamnophilidae</taxon>
        <taxon>Willisornis</taxon>
    </lineage>
</organism>
<keyword evidence="2" id="KW-1185">Reference proteome</keyword>